<gene>
    <name evidence="1" type="ORF">IU514_00600</name>
</gene>
<evidence type="ECO:0000313" key="2">
    <source>
        <dbReference type="Proteomes" id="UP001429984"/>
    </source>
</evidence>
<evidence type="ECO:0000313" key="1">
    <source>
        <dbReference type="EMBL" id="MBF6022515.1"/>
    </source>
</evidence>
<dbReference type="Proteomes" id="UP001429984">
    <property type="component" value="Unassembled WGS sequence"/>
</dbReference>
<accession>A0ABS0B3D4</accession>
<name>A0ABS0B3D4_9GAMM</name>
<protein>
    <submittedName>
        <fullName evidence="1">Uncharacterized protein</fullName>
    </submittedName>
</protein>
<keyword evidence="2" id="KW-1185">Reference proteome</keyword>
<organism evidence="1 2">
    <name type="scientific">Lysobacter niastensis</name>
    <dbReference type="NCBI Taxonomy" id="380629"/>
    <lineage>
        <taxon>Bacteria</taxon>
        <taxon>Pseudomonadati</taxon>
        <taxon>Pseudomonadota</taxon>
        <taxon>Gammaproteobacteria</taxon>
        <taxon>Lysobacterales</taxon>
        <taxon>Lysobacteraceae</taxon>
        <taxon>Lysobacter</taxon>
    </lineage>
</organism>
<sequence length="69" mass="7513">MSLFGTTRWNLILEARQPETARSALEQIGSAGRGPALILREQLADTTGSPHDLAEELRVLRSALANADR</sequence>
<reference evidence="1 2" key="1">
    <citation type="submission" date="2020-11" db="EMBL/GenBank/DDBJ databases">
        <title>Draft Genome Sequence and Secondary Metabolite Biosynthetic Potential of the Lysobacter niastensis Type strain DSM 18481.</title>
        <authorList>
            <person name="Turrini P."/>
            <person name="Artuso I."/>
            <person name="Tescari M."/>
            <person name="Lugli G.A."/>
            <person name="Frangipani E."/>
            <person name="Ventura M."/>
            <person name="Visca P."/>
        </authorList>
    </citation>
    <scope>NUCLEOTIDE SEQUENCE [LARGE SCALE GENOMIC DNA]</scope>
    <source>
        <strain evidence="1 2">DSM 18481</strain>
    </source>
</reference>
<dbReference type="RefSeq" id="WP_194929128.1">
    <property type="nucleotide sequence ID" value="NZ_JADLZT010000001.1"/>
</dbReference>
<comment type="caution">
    <text evidence="1">The sequence shown here is derived from an EMBL/GenBank/DDBJ whole genome shotgun (WGS) entry which is preliminary data.</text>
</comment>
<dbReference type="EMBL" id="JADLZT010000001">
    <property type="protein sequence ID" value="MBF6022515.1"/>
    <property type="molecule type" value="Genomic_DNA"/>
</dbReference>
<proteinExistence type="predicted"/>